<name>A0A315XYN5_RUMFL</name>
<evidence type="ECO:0000259" key="1">
    <source>
        <dbReference type="Pfam" id="PF20464"/>
    </source>
</evidence>
<organism evidence="2 3">
    <name type="scientific">Ruminococcus flavefaciens</name>
    <dbReference type="NCBI Taxonomy" id="1265"/>
    <lineage>
        <taxon>Bacteria</taxon>
        <taxon>Bacillati</taxon>
        <taxon>Bacillota</taxon>
        <taxon>Clostridia</taxon>
        <taxon>Eubacteriales</taxon>
        <taxon>Oscillospiraceae</taxon>
        <taxon>Ruminococcus</taxon>
    </lineage>
</organism>
<accession>A0A315XYN5</accession>
<dbReference type="RefSeq" id="WP_109726575.1">
    <property type="nucleotide sequence ID" value="NZ_QGDI01000006.1"/>
</dbReference>
<evidence type="ECO:0000313" key="3">
    <source>
        <dbReference type="Proteomes" id="UP000245720"/>
    </source>
</evidence>
<dbReference type="EMBL" id="QGDI01000006">
    <property type="protein sequence ID" value="PWJ12729.1"/>
    <property type="molecule type" value="Genomic_DNA"/>
</dbReference>
<evidence type="ECO:0000313" key="2">
    <source>
        <dbReference type="EMBL" id="PWJ12729.1"/>
    </source>
</evidence>
<feature type="domain" description="MmeI-like N-terminal" evidence="1">
    <location>
        <begin position="9"/>
        <end position="124"/>
    </location>
</feature>
<gene>
    <name evidence="2" type="ORF">IE37_01814</name>
</gene>
<proteinExistence type="predicted"/>
<protein>
    <recommendedName>
        <fullName evidence="1">MmeI-like N-terminal domain-containing protein</fullName>
    </recommendedName>
</protein>
<comment type="caution">
    <text evidence="2">The sequence shown here is derived from an EMBL/GenBank/DDBJ whole genome shotgun (WGS) entry which is preliminary data.</text>
</comment>
<dbReference type="InterPro" id="IPR046817">
    <property type="entry name" value="MmeI_N"/>
</dbReference>
<reference evidence="2 3" key="1">
    <citation type="submission" date="2018-05" db="EMBL/GenBank/DDBJ databases">
        <title>The Hungate 1000. A catalogue of reference genomes from the rumen microbiome.</title>
        <authorList>
            <person name="Kelly W."/>
        </authorList>
    </citation>
    <scope>NUCLEOTIDE SEQUENCE [LARGE SCALE GENOMIC DNA]</scope>
    <source>
        <strain evidence="2 3">SAb67</strain>
    </source>
</reference>
<dbReference type="OrthoDB" id="9815272at2"/>
<dbReference type="Proteomes" id="UP000245720">
    <property type="component" value="Unassembled WGS sequence"/>
</dbReference>
<dbReference type="Pfam" id="PF20464">
    <property type="entry name" value="MmeI_N"/>
    <property type="match status" value="1"/>
</dbReference>
<sequence>MTDKEQKKAAKEFAAYWKDKGSEKSDTQTYWNQLLTDVFGAEKLTGLVKYEKTVTVDGNQQYIDAYIRHDNVTIIVEQKSLGKDYTEKLHQSGDIMLTPYEQAKRYDDNLNKKEQADYIITCNF</sequence>
<dbReference type="AlphaFoldDB" id="A0A315XYN5"/>